<dbReference type="OrthoDB" id="120091at2"/>
<protein>
    <recommendedName>
        <fullName evidence="4">Cytochrome c biogenesis protein CcdC</fullName>
    </recommendedName>
</protein>
<feature type="transmembrane region" description="Helical" evidence="1">
    <location>
        <begin position="97"/>
        <end position="120"/>
    </location>
</feature>
<proteinExistence type="predicted"/>
<feature type="transmembrane region" description="Helical" evidence="1">
    <location>
        <begin position="36"/>
        <end position="52"/>
    </location>
</feature>
<name>A0A2N3PRG4_9PROT</name>
<reference evidence="3" key="1">
    <citation type="submission" date="2017-12" db="EMBL/GenBank/DDBJ databases">
        <title>Draft genome sequence of Telmatospirillum siberiense 26-4b1T, an acidotolerant peatland alphaproteobacterium potentially involved in sulfur cycling.</title>
        <authorList>
            <person name="Hausmann B."/>
            <person name="Pjevac P."/>
            <person name="Schreck K."/>
            <person name="Herbold C.W."/>
            <person name="Daims H."/>
            <person name="Wagner M."/>
            <person name="Pester M."/>
            <person name="Loy A."/>
        </authorList>
    </citation>
    <scope>NUCLEOTIDE SEQUENCE [LARGE SCALE GENOMIC DNA]</scope>
    <source>
        <strain evidence="3">26-4b1</strain>
    </source>
</reference>
<organism evidence="2 3">
    <name type="scientific">Telmatospirillum siberiense</name>
    <dbReference type="NCBI Taxonomy" id="382514"/>
    <lineage>
        <taxon>Bacteria</taxon>
        <taxon>Pseudomonadati</taxon>
        <taxon>Pseudomonadota</taxon>
        <taxon>Alphaproteobacteria</taxon>
        <taxon>Rhodospirillales</taxon>
        <taxon>Rhodospirillaceae</taxon>
        <taxon>Telmatospirillum</taxon>
    </lineage>
</organism>
<evidence type="ECO:0000313" key="2">
    <source>
        <dbReference type="EMBL" id="PKU22989.1"/>
    </source>
</evidence>
<feature type="transmembrane region" description="Helical" evidence="1">
    <location>
        <begin position="126"/>
        <end position="142"/>
    </location>
</feature>
<feature type="transmembrane region" description="Helical" evidence="1">
    <location>
        <begin position="6"/>
        <end position="24"/>
    </location>
</feature>
<dbReference type="PIRSF" id="PIRSF021441">
    <property type="entry name" value="DUF1453"/>
    <property type="match status" value="1"/>
</dbReference>
<evidence type="ECO:0008006" key="4">
    <source>
        <dbReference type="Google" id="ProtNLM"/>
    </source>
</evidence>
<sequence length="162" mass="18305">MQAPDGMSMVGSVIGVTVLVAWRIRESRSTVSIKNIIMPPLGMATGFSMFLLPSFRISWTFAVAAFVIGGGILAYPMMSTSRLVKVGKEIKIKRSNYFIFMMIILVIIRIITRHYFITILSPEQTIALFFTLAFGMILRWRVHMFLEYRAITTKISVLNADS</sequence>
<dbReference type="InterPro" id="IPR031306">
    <property type="entry name" value="CcdC"/>
</dbReference>
<dbReference type="EMBL" id="PIUM01000025">
    <property type="protein sequence ID" value="PKU22989.1"/>
    <property type="molecule type" value="Genomic_DNA"/>
</dbReference>
<gene>
    <name evidence="2" type="ORF">CWS72_19270</name>
</gene>
<dbReference type="Proteomes" id="UP000233293">
    <property type="component" value="Unassembled WGS sequence"/>
</dbReference>
<dbReference type="PANTHER" id="PTHR39164:SF1">
    <property type="entry name" value="PROTEIN CCDC"/>
    <property type="match status" value="1"/>
</dbReference>
<keyword evidence="1" id="KW-1133">Transmembrane helix</keyword>
<dbReference type="RefSeq" id="WP_101252263.1">
    <property type="nucleotide sequence ID" value="NZ_PIUM01000025.1"/>
</dbReference>
<feature type="transmembrane region" description="Helical" evidence="1">
    <location>
        <begin position="58"/>
        <end position="76"/>
    </location>
</feature>
<keyword evidence="1" id="KW-0812">Transmembrane</keyword>
<keyword evidence="3" id="KW-1185">Reference proteome</keyword>
<comment type="caution">
    <text evidence="2">The sequence shown here is derived from an EMBL/GenBank/DDBJ whole genome shotgun (WGS) entry which is preliminary data.</text>
</comment>
<evidence type="ECO:0000256" key="1">
    <source>
        <dbReference type="SAM" id="Phobius"/>
    </source>
</evidence>
<keyword evidence="1" id="KW-0472">Membrane</keyword>
<dbReference type="InterPro" id="IPR058247">
    <property type="entry name" value="DUF1453"/>
</dbReference>
<accession>A0A2N3PRG4</accession>
<dbReference type="PANTHER" id="PTHR39164">
    <property type="entry name" value="PROTEIN CCDC"/>
    <property type="match status" value="1"/>
</dbReference>
<evidence type="ECO:0000313" key="3">
    <source>
        <dbReference type="Proteomes" id="UP000233293"/>
    </source>
</evidence>
<dbReference type="Pfam" id="PF07301">
    <property type="entry name" value="DUF1453"/>
    <property type="match status" value="1"/>
</dbReference>
<dbReference type="AlphaFoldDB" id="A0A2N3PRG4"/>